<keyword evidence="4" id="KW-1185">Reference proteome</keyword>
<feature type="domain" description="Tim44-like" evidence="2">
    <location>
        <begin position="87"/>
        <end position="233"/>
    </location>
</feature>
<gene>
    <name evidence="3" type="ORF">FHP25_13090</name>
</gene>
<feature type="region of interest" description="Disordered" evidence="1">
    <location>
        <begin position="28"/>
        <end position="81"/>
    </location>
</feature>
<feature type="compositionally biased region" description="Low complexity" evidence="1">
    <location>
        <begin position="72"/>
        <end position="81"/>
    </location>
</feature>
<reference evidence="3 4" key="1">
    <citation type="submission" date="2019-06" db="EMBL/GenBank/DDBJ databases">
        <title>New taxonomy in bacterial strain CC-CFT640, isolated from vineyard.</title>
        <authorList>
            <person name="Lin S.-Y."/>
            <person name="Tsai C.-F."/>
            <person name="Young C.-C."/>
        </authorList>
    </citation>
    <scope>NUCLEOTIDE SEQUENCE [LARGE SCALE GENOMIC DNA]</scope>
    <source>
        <strain evidence="3 4">CC-CFT640</strain>
    </source>
</reference>
<dbReference type="Proteomes" id="UP000321638">
    <property type="component" value="Unassembled WGS sequence"/>
</dbReference>
<dbReference type="SMART" id="SM00978">
    <property type="entry name" value="Tim44"/>
    <property type="match status" value="1"/>
</dbReference>
<dbReference type="Gene3D" id="3.10.450.240">
    <property type="match status" value="1"/>
</dbReference>
<dbReference type="Pfam" id="PF04280">
    <property type="entry name" value="Tim44"/>
    <property type="match status" value="1"/>
</dbReference>
<comment type="caution">
    <text evidence="3">The sequence shown here is derived from an EMBL/GenBank/DDBJ whole genome shotgun (WGS) entry which is preliminary data.</text>
</comment>
<dbReference type="AlphaFoldDB" id="A0A5C8PNU4"/>
<dbReference type="InterPro" id="IPR007379">
    <property type="entry name" value="Tim44-like_dom"/>
</dbReference>
<dbReference type="SUPFAM" id="SSF54427">
    <property type="entry name" value="NTF2-like"/>
    <property type="match status" value="1"/>
</dbReference>
<dbReference type="InterPro" id="IPR016985">
    <property type="entry name" value="UCP031890_Tim44-rel"/>
</dbReference>
<evidence type="ECO:0000313" key="3">
    <source>
        <dbReference type="EMBL" id="TXL76021.1"/>
    </source>
</evidence>
<sequence>MGNIDIILIALVAVFLVLRLRSVLGRRTGNEQRPPTQDPFTPPSAPPFPTNEPRRDNGNGNVVSLPRQPERPAAAEGGAPVVVSPAANDGVARIRAADPAFDPIGFGGGARGAFEMIVGAFAKGDAATLRTLLDPTTFASFDSAIRDRMAQQRTLETNLVGFLSTEIVQAEMEGSRALVTVRFVTEQVNVTRDVDGLAVEGNPNTVERVTDLWTFARDTRSNDPNWLLVRTASE</sequence>
<evidence type="ECO:0000259" key="2">
    <source>
        <dbReference type="SMART" id="SM00978"/>
    </source>
</evidence>
<feature type="compositionally biased region" description="Pro residues" evidence="1">
    <location>
        <begin position="36"/>
        <end position="50"/>
    </location>
</feature>
<dbReference type="RefSeq" id="WP_147847382.1">
    <property type="nucleotide sequence ID" value="NZ_VDUZ01000012.1"/>
</dbReference>
<dbReference type="NCBIfam" id="NF033779">
    <property type="entry name" value="Tim44_TimA_adap"/>
    <property type="match status" value="1"/>
</dbReference>
<dbReference type="PIRSF" id="PIRSF031890">
    <property type="entry name" value="UCP031890_transporter_Tim44"/>
    <property type="match status" value="1"/>
</dbReference>
<proteinExistence type="predicted"/>
<evidence type="ECO:0000256" key="1">
    <source>
        <dbReference type="SAM" id="MobiDB-lite"/>
    </source>
</evidence>
<dbReference type="OrthoDB" id="9798618at2"/>
<protein>
    <submittedName>
        <fullName evidence="3">Tim44 domain-containing protein</fullName>
    </submittedName>
</protein>
<evidence type="ECO:0000313" key="4">
    <source>
        <dbReference type="Proteomes" id="UP000321638"/>
    </source>
</evidence>
<dbReference type="PANTHER" id="PTHR41542:SF1">
    <property type="entry name" value="BLL5807 PROTEIN"/>
    <property type="match status" value="1"/>
</dbReference>
<dbReference type="EMBL" id="VDUZ01000012">
    <property type="protein sequence ID" value="TXL76021.1"/>
    <property type="molecule type" value="Genomic_DNA"/>
</dbReference>
<accession>A0A5C8PNU4</accession>
<dbReference type="InterPro" id="IPR032710">
    <property type="entry name" value="NTF2-like_dom_sf"/>
</dbReference>
<organism evidence="3 4">
    <name type="scientific">Vineibacter terrae</name>
    <dbReference type="NCBI Taxonomy" id="2586908"/>
    <lineage>
        <taxon>Bacteria</taxon>
        <taxon>Pseudomonadati</taxon>
        <taxon>Pseudomonadota</taxon>
        <taxon>Alphaproteobacteria</taxon>
        <taxon>Hyphomicrobiales</taxon>
        <taxon>Vineibacter</taxon>
    </lineage>
</organism>
<name>A0A5C8PNU4_9HYPH</name>
<dbReference type="PANTHER" id="PTHR41542">
    <property type="entry name" value="BLL5807 PROTEIN"/>
    <property type="match status" value="1"/>
</dbReference>